<accession>A0A0C2YCU2</accession>
<sequence length="159" mass="17067">MYGFDKTGIAAKISWFSCPCASSTTELVLVSEGGLGPRERLGGGGSPFGNSAVPGVAVDENLYDSGDGGKELPAVWHRIRSSCSRSASRFGEIISDRGFEFFKCPRASNVGSVVVSSVVIPRSVPPKGVILSRIHQQKINVLQNFENSQNRTQLSHRGR</sequence>
<evidence type="ECO:0000313" key="1">
    <source>
        <dbReference type="EMBL" id="KIM47598.1"/>
    </source>
</evidence>
<dbReference type="Proteomes" id="UP000053424">
    <property type="component" value="Unassembled WGS sequence"/>
</dbReference>
<protein>
    <submittedName>
        <fullName evidence="1">Uncharacterized protein</fullName>
    </submittedName>
</protein>
<reference evidence="1 2" key="1">
    <citation type="submission" date="2014-04" db="EMBL/GenBank/DDBJ databases">
        <authorList>
            <consortium name="DOE Joint Genome Institute"/>
            <person name="Kuo A."/>
            <person name="Gay G."/>
            <person name="Dore J."/>
            <person name="Kohler A."/>
            <person name="Nagy L.G."/>
            <person name="Floudas D."/>
            <person name="Copeland A."/>
            <person name="Barry K.W."/>
            <person name="Cichocki N."/>
            <person name="Veneault-Fourrey C."/>
            <person name="LaButti K."/>
            <person name="Lindquist E.A."/>
            <person name="Lipzen A."/>
            <person name="Lundell T."/>
            <person name="Morin E."/>
            <person name="Murat C."/>
            <person name="Sun H."/>
            <person name="Tunlid A."/>
            <person name="Henrissat B."/>
            <person name="Grigoriev I.V."/>
            <person name="Hibbett D.S."/>
            <person name="Martin F."/>
            <person name="Nordberg H.P."/>
            <person name="Cantor M.N."/>
            <person name="Hua S.X."/>
        </authorList>
    </citation>
    <scope>NUCLEOTIDE SEQUENCE [LARGE SCALE GENOMIC DNA]</scope>
    <source>
        <strain evidence="2">h7</strain>
    </source>
</reference>
<evidence type="ECO:0000313" key="2">
    <source>
        <dbReference type="Proteomes" id="UP000053424"/>
    </source>
</evidence>
<reference evidence="2" key="2">
    <citation type="submission" date="2015-01" db="EMBL/GenBank/DDBJ databases">
        <title>Evolutionary Origins and Diversification of the Mycorrhizal Mutualists.</title>
        <authorList>
            <consortium name="DOE Joint Genome Institute"/>
            <consortium name="Mycorrhizal Genomics Consortium"/>
            <person name="Kohler A."/>
            <person name="Kuo A."/>
            <person name="Nagy L.G."/>
            <person name="Floudas D."/>
            <person name="Copeland A."/>
            <person name="Barry K.W."/>
            <person name="Cichocki N."/>
            <person name="Veneault-Fourrey C."/>
            <person name="LaButti K."/>
            <person name="Lindquist E.A."/>
            <person name="Lipzen A."/>
            <person name="Lundell T."/>
            <person name="Morin E."/>
            <person name="Murat C."/>
            <person name="Riley R."/>
            <person name="Ohm R."/>
            <person name="Sun H."/>
            <person name="Tunlid A."/>
            <person name="Henrissat B."/>
            <person name="Grigoriev I.V."/>
            <person name="Hibbett D.S."/>
            <person name="Martin F."/>
        </authorList>
    </citation>
    <scope>NUCLEOTIDE SEQUENCE [LARGE SCALE GENOMIC DNA]</scope>
    <source>
        <strain evidence="2">h7</strain>
    </source>
</reference>
<dbReference type="AlphaFoldDB" id="A0A0C2YCU2"/>
<proteinExistence type="predicted"/>
<keyword evidence="2" id="KW-1185">Reference proteome</keyword>
<name>A0A0C2YCU2_HEBCY</name>
<organism evidence="1 2">
    <name type="scientific">Hebeloma cylindrosporum</name>
    <dbReference type="NCBI Taxonomy" id="76867"/>
    <lineage>
        <taxon>Eukaryota</taxon>
        <taxon>Fungi</taxon>
        <taxon>Dikarya</taxon>
        <taxon>Basidiomycota</taxon>
        <taxon>Agaricomycotina</taxon>
        <taxon>Agaricomycetes</taxon>
        <taxon>Agaricomycetidae</taxon>
        <taxon>Agaricales</taxon>
        <taxon>Agaricineae</taxon>
        <taxon>Hymenogastraceae</taxon>
        <taxon>Hebeloma</taxon>
    </lineage>
</organism>
<dbReference type="EMBL" id="KN831769">
    <property type="protein sequence ID" value="KIM47598.1"/>
    <property type="molecule type" value="Genomic_DNA"/>
</dbReference>
<dbReference type="HOGENOM" id="CLU_1660978_0_0_1"/>
<gene>
    <name evidence="1" type="ORF">M413DRAFT_439266</name>
</gene>